<proteinExistence type="predicted"/>
<accession>A0A0K8V9D7</accession>
<feature type="non-terminal residue" evidence="1">
    <location>
        <position position="430"/>
    </location>
</feature>
<evidence type="ECO:0000313" key="1">
    <source>
        <dbReference type="EMBL" id="JAI35398.1"/>
    </source>
</evidence>
<dbReference type="AlphaFoldDB" id="A0A0K8V9D7"/>
<reference evidence="1" key="1">
    <citation type="submission" date="2015-06" db="EMBL/GenBank/DDBJ databases">
        <authorList>
            <person name="Hoefler B.C."/>
            <person name="Straight P.D."/>
        </authorList>
    </citation>
    <scope>NUCLEOTIDE SEQUENCE</scope>
</reference>
<name>A0A0K8V9D7_BACLA</name>
<organism evidence="1">
    <name type="scientific">Bactrocera latifrons</name>
    <name type="common">Malaysian fruit fly</name>
    <name type="synonym">Chaetodacus latifrons</name>
    <dbReference type="NCBI Taxonomy" id="174628"/>
    <lineage>
        <taxon>Eukaryota</taxon>
        <taxon>Metazoa</taxon>
        <taxon>Ecdysozoa</taxon>
        <taxon>Arthropoda</taxon>
        <taxon>Hexapoda</taxon>
        <taxon>Insecta</taxon>
        <taxon>Pterygota</taxon>
        <taxon>Neoptera</taxon>
        <taxon>Endopterygota</taxon>
        <taxon>Diptera</taxon>
        <taxon>Brachycera</taxon>
        <taxon>Muscomorpha</taxon>
        <taxon>Tephritoidea</taxon>
        <taxon>Tephritidae</taxon>
        <taxon>Bactrocera</taxon>
        <taxon>Bactrocera</taxon>
    </lineage>
</organism>
<gene>
    <name evidence="1" type="ORF">c0_g1_i1</name>
</gene>
<dbReference type="PANTHER" id="PTHR46601:SF2">
    <property type="entry name" value="UBIQUITIN-LIKE PROTEASE FAMILY PROFILE DOMAIN-CONTAINING PROTEIN"/>
    <property type="match status" value="1"/>
</dbReference>
<dbReference type="PANTHER" id="PTHR46601">
    <property type="entry name" value="ULP_PROTEASE DOMAIN-CONTAINING PROTEIN"/>
    <property type="match status" value="1"/>
</dbReference>
<dbReference type="EMBL" id="GDHF01016916">
    <property type="protein sequence ID" value="JAI35398.1"/>
    <property type="molecule type" value="Transcribed_RNA"/>
</dbReference>
<dbReference type="OrthoDB" id="7911103at2759"/>
<sequence length="430" mass="49489">MESKVKVVKDFYNREDISVQSAGRKDTLIVDGEIISKRFMLITVSEAYEVYKNEIIEESVNISTFYQYRPRHIQLSSKTPHNMCVCIYHANFGFLLEGCAKIIKSVPRNFQSFLQTICCSIEDENCMTNGCENCTKDLKNDIVPVAYLSKMNENVKWQHWRKVDDRIILTYTVAPLSEIIHELEVQLPLFKQHFFVKRSQQNYFESVKNNLRPGDLVLQIDFAENYRLICQNEVQSAHFNYKQVTIFTCVAWMFDKTKSLAVISDSLNHSKIDVHLFIAKIVQEITHQHGNFQNIFLFSDGSSSQFKNKFIVWSLPDFLVQFGCKTVEWNYFATSHGKGAVDGVGAVIKRKIRQITKTKNIILSDAFSFFECAQENITGIHSMYISDDAINASSPTLMEKWKVIPNIPGIRKLHSISCDDHLKLKVAQTA</sequence>
<protein>
    <submittedName>
        <fullName evidence="1">Uncharacterized protein</fullName>
    </submittedName>
</protein>